<dbReference type="STRING" id="1860122.A9404_11450"/>
<dbReference type="Pfam" id="PF00300">
    <property type="entry name" value="His_Phos_1"/>
    <property type="match status" value="1"/>
</dbReference>
<dbReference type="InterPro" id="IPR050275">
    <property type="entry name" value="PGM_Phosphatase"/>
</dbReference>
<dbReference type="RefSeq" id="WP_066101724.1">
    <property type="nucleotide sequence ID" value="NZ_CP016027.1"/>
</dbReference>
<name>A0A191ZJ35_9GAMM</name>
<dbReference type="Proteomes" id="UP000078596">
    <property type="component" value="Chromosome"/>
</dbReference>
<dbReference type="EMBL" id="CP016027">
    <property type="protein sequence ID" value="ANJ67911.1"/>
    <property type="molecule type" value="Genomic_DNA"/>
</dbReference>
<accession>A0A191ZJ35</accession>
<dbReference type="SUPFAM" id="SSF53254">
    <property type="entry name" value="Phosphoglycerate mutase-like"/>
    <property type="match status" value="1"/>
</dbReference>
<dbReference type="PANTHER" id="PTHR48100">
    <property type="entry name" value="BROAD-SPECIFICITY PHOSPHATASE YOR283W-RELATED"/>
    <property type="match status" value="1"/>
</dbReference>
<evidence type="ECO:0000313" key="2">
    <source>
        <dbReference type="Proteomes" id="UP000078596"/>
    </source>
</evidence>
<protein>
    <recommendedName>
        <fullName evidence="3">Phosphoglycerate mutase</fullName>
    </recommendedName>
</protein>
<evidence type="ECO:0008006" key="3">
    <source>
        <dbReference type="Google" id="ProtNLM"/>
    </source>
</evidence>
<dbReference type="KEGG" id="haz:A9404_11450"/>
<dbReference type="SMART" id="SM00855">
    <property type="entry name" value="PGAM"/>
    <property type="match status" value="1"/>
</dbReference>
<dbReference type="InterPro" id="IPR029033">
    <property type="entry name" value="His_PPase_superfam"/>
</dbReference>
<organism evidence="1 2">
    <name type="scientific">Halothiobacillus diazotrophicus</name>
    <dbReference type="NCBI Taxonomy" id="1860122"/>
    <lineage>
        <taxon>Bacteria</taxon>
        <taxon>Pseudomonadati</taxon>
        <taxon>Pseudomonadota</taxon>
        <taxon>Gammaproteobacteria</taxon>
        <taxon>Chromatiales</taxon>
        <taxon>Halothiobacillaceae</taxon>
        <taxon>Halothiobacillus</taxon>
    </lineage>
</organism>
<sequence length="230" mass="25525">MSGAQAPGQSDAVTHFDLMRHGEPRGGRLYRGDRVDDPLSELGWVQMRDRVELCRQTGQDDWTAIISSPLSRCRAFAEDLSLARNLPLHIEPNLREIGFGVWEGLAHAEVPEVYPEQYRAFRADPVHGRPEGAEDMTAFFERVSGALRQWSATLAGQRVLVIGHAVVMRAALVWATEAPLRSITQIDTEYASLLSLRWRSQTAPLPRVIGLQNHLASVKPVPMPPPVPPA</sequence>
<dbReference type="InterPro" id="IPR013078">
    <property type="entry name" value="His_Pase_superF_clade-1"/>
</dbReference>
<dbReference type="OrthoDB" id="9783269at2"/>
<evidence type="ECO:0000313" key="1">
    <source>
        <dbReference type="EMBL" id="ANJ67911.1"/>
    </source>
</evidence>
<reference evidence="1 2" key="1">
    <citation type="submission" date="2016-06" db="EMBL/GenBank/DDBJ databases">
        <title>Insight into the functional genes involving in sulfur oxidation in Pearl River water.</title>
        <authorList>
            <person name="Luo J."/>
            <person name="Tan X."/>
            <person name="Lin W."/>
        </authorList>
    </citation>
    <scope>NUCLEOTIDE SEQUENCE [LARGE SCALE GENOMIC DNA]</scope>
    <source>
        <strain evidence="1 2">LS2</strain>
    </source>
</reference>
<dbReference type="CDD" id="cd07067">
    <property type="entry name" value="HP_PGM_like"/>
    <property type="match status" value="1"/>
</dbReference>
<gene>
    <name evidence="1" type="ORF">A9404_11450</name>
</gene>
<dbReference type="AlphaFoldDB" id="A0A191ZJ35"/>
<dbReference type="PANTHER" id="PTHR48100:SF1">
    <property type="entry name" value="HISTIDINE PHOSPHATASE FAMILY PROTEIN-RELATED"/>
    <property type="match status" value="1"/>
</dbReference>
<dbReference type="GO" id="GO:0016791">
    <property type="term" value="F:phosphatase activity"/>
    <property type="evidence" value="ECO:0007669"/>
    <property type="project" value="TreeGrafter"/>
</dbReference>
<dbReference type="GO" id="GO:0005737">
    <property type="term" value="C:cytoplasm"/>
    <property type="evidence" value="ECO:0007669"/>
    <property type="project" value="TreeGrafter"/>
</dbReference>
<dbReference type="Gene3D" id="3.40.50.1240">
    <property type="entry name" value="Phosphoglycerate mutase-like"/>
    <property type="match status" value="1"/>
</dbReference>
<proteinExistence type="predicted"/>
<keyword evidence="2" id="KW-1185">Reference proteome</keyword>